<gene>
    <name evidence="1" type="ORF">GSPATT00039032001</name>
</gene>
<dbReference type="OrthoDB" id="10045365at2759"/>
<protein>
    <submittedName>
        <fullName evidence="1">Uncharacterized protein</fullName>
    </submittedName>
</protein>
<reference evidence="1 2" key="1">
    <citation type="journal article" date="2006" name="Nature">
        <title>Global trends of whole-genome duplications revealed by the ciliate Paramecium tetraurelia.</title>
        <authorList>
            <consortium name="Genoscope"/>
            <person name="Aury J.-M."/>
            <person name="Jaillon O."/>
            <person name="Duret L."/>
            <person name="Noel B."/>
            <person name="Jubin C."/>
            <person name="Porcel B.M."/>
            <person name="Segurens B."/>
            <person name="Daubin V."/>
            <person name="Anthouard V."/>
            <person name="Aiach N."/>
            <person name="Arnaiz O."/>
            <person name="Billaut A."/>
            <person name="Beisson J."/>
            <person name="Blanc I."/>
            <person name="Bouhouche K."/>
            <person name="Camara F."/>
            <person name="Duharcourt S."/>
            <person name="Guigo R."/>
            <person name="Gogendeau D."/>
            <person name="Katinka M."/>
            <person name="Keller A.-M."/>
            <person name="Kissmehl R."/>
            <person name="Klotz C."/>
            <person name="Koll F."/>
            <person name="Le Moue A."/>
            <person name="Lepere C."/>
            <person name="Malinsky S."/>
            <person name="Nowacki M."/>
            <person name="Nowak J.K."/>
            <person name="Plattner H."/>
            <person name="Poulain J."/>
            <person name="Ruiz F."/>
            <person name="Serrano V."/>
            <person name="Zagulski M."/>
            <person name="Dessen P."/>
            <person name="Betermier M."/>
            <person name="Weissenbach J."/>
            <person name="Scarpelli C."/>
            <person name="Schachter V."/>
            <person name="Sperling L."/>
            <person name="Meyer E."/>
            <person name="Cohen J."/>
            <person name="Wincker P."/>
        </authorList>
    </citation>
    <scope>NUCLEOTIDE SEQUENCE [LARGE SCALE GENOMIC DNA]</scope>
    <source>
        <strain evidence="1 2">Stock d4-2</strain>
    </source>
</reference>
<keyword evidence="2" id="KW-1185">Reference proteome</keyword>
<sequence length="191" mass="21999">MVHIFELHSKLKHQLVVPLLNAQMYPDFQRCTTYEYIVVQVLLLQIINTIRIYYIKFYYAILFCLLCYQNSWASQCRLIEVFCVCTEAKCEDLPLSVSCENYCPAYSIMSTFIGTGNCCATKGACTTYNKKEISADDSECYSFIEGCVSNGAGCMKSKFPCDILKTQVQYLQNFSLRPCIWINKTCSQYYN</sequence>
<organism evidence="1 2">
    <name type="scientific">Paramecium tetraurelia</name>
    <dbReference type="NCBI Taxonomy" id="5888"/>
    <lineage>
        <taxon>Eukaryota</taxon>
        <taxon>Sar</taxon>
        <taxon>Alveolata</taxon>
        <taxon>Ciliophora</taxon>
        <taxon>Intramacronucleata</taxon>
        <taxon>Oligohymenophorea</taxon>
        <taxon>Peniculida</taxon>
        <taxon>Parameciidae</taxon>
        <taxon>Paramecium</taxon>
    </lineage>
</organism>
<accession>A0CUW0</accession>
<dbReference type="GeneID" id="5027758"/>
<dbReference type="Pfam" id="PF01508">
    <property type="entry name" value="Paramecium_SA"/>
    <property type="match status" value="1"/>
</dbReference>
<dbReference type="InParanoid" id="A0CUW0"/>
<evidence type="ECO:0000313" key="2">
    <source>
        <dbReference type="Proteomes" id="UP000000600"/>
    </source>
</evidence>
<evidence type="ECO:0000313" key="1">
    <source>
        <dbReference type="EMBL" id="CAK74577.1"/>
    </source>
</evidence>
<dbReference type="InterPro" id="IPR002895">
    <property type="entry name" value="Paramecium_SA"/>
</dbReference>
<dbReference type="EMBL" id="CT868193">
    <property type="protein sequence ID" value="CAK74577.1"/>
    <property type="molecule type" value="Genomic_DNA"/>
</dbReference>
<dbReference type="HOGENOM" id="CLU_1424021_0_0_1"/>
<dbReference type="Proteomes" id="UP000000600">
    <property type="component" value="Unassembled WGS sequence"/>
</dbReference>
<dbReference type="AlphaFoldDB" id="A0CUW0"/>
<proteinExistence type="predicted"/>
<dbReference type="RefSeq" id="XP_001441974.1">
    <property type="nucleotide sequence ID" value="XM_001441937.1"/>
</dbReference>
<name>A0CUW0_PARTE</name>
<dbReference type="KEGG" id="ptm:GSPATT00039032001"/>